<dbReference type="EMBL" id="LR216287">
    <property type="protein sequence ID" value="VFJ13294.1"/>
    <property type="molecule type" value="Genomic_DNA"/>
</dbReference>
<evidence type="ECO:0000313" key="2">
    <source>
        <dbReference type="Proteomes" id="UP000294299"/>
    </source>
</evidence>
<protein>
    <submittedName>
        <fullName evidence="1">Uncharacterized protein</fullName>
    </submittedName>
</protein>
<name>A0A484IE99_9ARCH</name>
<keyword evidence="2" id="KW-1185">Reference proteome</keyword>
<accession>A0A484IE99</accession>
<organism evidence="1 2">
    <name type="scientific">Candidatus Nitrosocosmicus franklandianus</name>
    <dbReference type="NCBI Taxonomy" id="1798806"/>
    <lineage>
        <taxon>Archaea</taxon>
        <taxon>Nitrososphaerota</taxon>
        <taxon>Nitrososphaeria</taxon>
        <taxon>Nitrososphaerales</taxon>
        <taxon>Nitrososphaeraceae</taxon>
        <taxon>Candidatus Nitrosocosmicus</taxon>
    </lineage>
</organism>
<dbReference type="KEGG" id="nfn:NFRAN_0972"/>
<gene>
    <name evidence="1" type="ORF">NFRAN_0972</name>
</gene>
<dbReference type="Proteomes" id="UP000294299">
    <property type="component" value="Chromosome NFRAN"/>
</dbReference>
<evidence type="ECO:0000313" key="1">
    <source>
        <dbReference type="EMBL" id="VFJ13294.1"/>
    </source>
</evidence>
<proteinExistence type="predicted"/>
<dbReference type="AlphaFoldDB" id="A0A484IE99"/>
<sequence>MKGITQNPLDVTNSIDSANQIRDILTDNKPDNDKLVCDLIKRENELTSNIREMLKC</sequence>
<reference evidence="1 2" key="1">
    <citation type="submission" date="2019-02" db="EMBL/GenBank/DDBJ databases">
        <authorList>
            <person name="Lehtovirta-Morley E L."/>
        </authorList>
    </citation>
    <scope>NUCLEOTIDE SEQUENCE [LARGE SCALE GENOMIC DNA]</scope>
    <source>
        <strain evidence="1">NFRAN1</strain>
    </source>
</reference>